<dbReference type="InterPro" id="IPR000436">
    <property type="entry name" value="Sushi_SCR_CCP_dom"/>
</dbReference>
<name>A0AAD7WK54_9TELE</name>
<feature type="domain" description="Sushi" evidence="15">
    <location>
        <begin position="142"/>
        <end position="204"/>
    </location>
</feature>
<feature type="signal peptide" evidence="14">
    <location>
        <begin position="1"/>
        <end position="21"/>
    </location>
</feature>
<comment type="subcellular location">
    <subcellularLocation>
        <location evidence="2">Secreted</location>
    </subcellularLocation>
</comment>
<evidence type="ECO:0000256" key="5">
    <source>
        <dbReference type="ARBA" id="ARBA00022659"/>
    </source>
</evidence>
<dbReference type="Pfam" id="PF09014">
    <property type="entry name" value="Sushi_2"/>
    <property type="match status" value="1"/>
</dbReference>
<evidence type="ECO:0000256" key="4">
    <source>
        <dbReference type="ARBA" id="ARBA00022525"/>
    </source>
</evidence>
<dbReference type="EMBL" id="JAINUG010000081">
    <property type="protein sequence ID" value="KAJ8399660.1"/>
    <property type="molecule type" value="Genomic_DNA"/>
</dbReference>
<comment type="caution">
    <text evidence="16">The sequence shown here is derived from an EMBL/GenBank/DDBJ whole genome shotgun (WGS) entry which is preliminary data.</text>
</comment>
<gene>
    <name evidence="16" type="ORF">AAFF_G00407650</name>
</gene>
<feature type="domain" description="Sushi" evidence="15">
    <location>
        <begin position="23"/>
        <end position="83"/>
    </location>
</feature>
<dbReference type="PANTHER" id="PTHR19325">
    <property type="entry name" value="COMPLEMENT COMPONENT-RELATED SUSHI DOMAIN-CONTAINING"/>
    <property type="match status" value="1"/>
</dbReference>
<comment type="function">
    <text evidence="1">Binds to various kinds of negatively charged substances such as heparin, phospholipids, and dextran sulfate. May prevent activation of the intrinsic blood coagulation cascade by binding to phospholipids on the surface of damaged cells.</text>
</comment>
<feature type="disulfide bond" evidence="13">
    <location>
        <begin position="207"/>
        <end position="250"/>
    </location>
</feature>
<accession>A0AAD7WK54</accession>
<evidence type="ECO:0000256" key="10">
    <source>
        <dbReference type="ARBA" id="ARBA00023180"/>
    </source>
</evidence>
<keyword evidence="8" id="KW-0677">Repeat</keyword>
<keyword evidence="17" id="KW-1185">Reference proteome</keyword>
<dbReference type="PROSITE" id="PS50923">
    <property type="entry name" value="SUSHI"/>
    <property type="match status" value="4"/>
</dbReference>
<evidence type="ECO:0000256" key="1">
    <source>
        <dbReference type="ARBA" id="ARBA00003651"/>
    </source>
</evidence>
<dbReference type="Pfam" id="PF00084">
    <property type="entry name" value="Sushi"/>
    <property type="match status" value="4"/>
</dbReference>
<evidence type="ECO:0000256" key="6">
    <source>
        <dbReference type="ARBA" id="ARBA00022674"/>
    </source>
</evidence>
<dbReference type="PANTHER" id="PTHR19325:SF549">
    <property type="entry name" value="BETA-2-GLYCOPROTEIN 1"/>
    <property type="match status" value="1"/>
</dbReference>
<keyword evidence="5 13" id="KW-0768">Sushi</keyword>
<evidence type="ECO:0000256" key="2">
    <source>
        <dbReference type="ARBA" id="ARBA00004613"/>
    </source>
</evidence>
<comment type="caution">
    <text evidence="13">Lacks conserved residue(s) required for the propagation of feature annotation.</text>
</comment>
<protein>
    <recommendedName>
        <fullName evidence="3">Beta-2-glycoprotein 1</fullName>
    </recommendedName>
    <alternativeName>
        <fullName evidence="11">Apolipoprotein H</fullName>
    </alternativeName>
    <alternativeName>
        <fullName evidence="12">Beta-2-glycoprotein I</fullName>
    </alternativeName>
</protein>
<dbReference type="CDD" id="cd00033">
    <property type="entry name" value="CCP"/>
    <property type="match status" value="4"/>
</dbReference>
<evidence type="ECO:0000256" key="9">
    <source>
        <dbReference type="ARBA" id="ARBA00023157"/>
    </source>
</evidence>
<evidence type="ECO:0000259" key="15">
    <source>
        <dbReference type="PROSITE" id="PS50923"/>
    </source>
</evidence>
<dbReference type="AlphaFoldDB" id="A0AAD7WK54"/>
<keyword evidence="9 13" id="KW-1015">Disulfide bond</keyword>
<evidence type="ECO:0000313" key="16">
    <source>
        <dbReference type="EMBL" id="KAJ8399660.1"/>
    </source>
</evidence>
<evidence type="ECO:0000256" key="11">
    <source>
        <dbReference type="ARBA" id="ARBA00029855"/>
    </source>
</evidence>
<feature type="disulfide bond" evidence="13">
    <location>
        <begin position="112"/>
        <end position="139"/>
    </location>
</feature>
<keyword evidence="10" id="KW-0325">Glycoprotein</keyword>
<keyword evidence="7 14" id="KW-0732">Signal</keyword>
<proteinExistence type="predicted"/>
<dbReference type="InterPro" id="IPR035976">
    <property type="entry name" value="Sushi/SCR/CCP_sf"/>
</dbReference>
<evidence type="ECO:0000313" key="17">
    <source>
        <dbReference type="Proteomes" id="UP001221898"/>
    </source>
</evidence>
<dbReference type="Proteomes" id="UP001221898">
    <property type="component" value="Unassembled WGS sequence"/>
</dbReference>
<feature type="disulfide bond" evidence="13">
    <location>
        <begin position="25"/>
        <end position="68"/>
    </location>
</feature>
<dbReference type="Gene3D" id="2.10.70.10">
    <property type="entry name" value="Complement Module, domain 1"/>
    <property type="match status" value="5"/>
</dbReference>
<dbReference type="InterPro" id="IPR015104">
    <property type="entry name" value="Sushi_2"/>
</dbReference>
<evidence type="ECO:0000256" key="8">
    <source>
        <dbReference type="ARBA" id="ARBA00022737"/>
    </source>
</evidence>
<evidence type="ECO:0000256" key="3">
    <source>
        <dbReference type="ARBA" id="ARBA00020104"/>
    </source>
</evidence>
<dbReference type="GO" id="GO:0005576">
    <property type="term" value="C:extracellular region"/>
    <property type="evidence" value="ECO:0007669"/>
    <property type="project" value="UniProtKB-SubCell"/>
</dbReference>
<evidence type="ECO:0000256" key="7">
    <source>
        <dbReference type="ARBA" id="ARBA00022729"/>
    </source>
</evidence>
<keyword evidence="4" id="KW-0964">Secreted</keyword>
<feature type="chain" id="PRO_5042163119" description="Beta-2-glycoprotein 1" evidence="14">
    <location>
        <begin position="22"/>
        <end position="350"/>
    </location>
</feature>
<keyword evidence="6" id="KW-0358">Heparin-binding</keyword>
<dbReference type="SUPFAM" id="SSF57535">
    <property type="entry name" value="Complement control module/SCR domain"/>
    <property type="match status" value="5"/>
</dbReference>
<dbReference type="GO" id="GO:0008201">
    <property type="term" value="F:heparin binding"/>
    <property type="evidence" value="ECO:0007669"/>
    <property type="project" value="UniProtKB-KW"/>
</dbReference>
<dbReference type="SMART" id="SM00032">
    <property type="entry name" value="CCP"/>
    <property type="match status" value="4"/>
</dbReference>
<reference evidence="16" key="1">
    <citation type="journal article" date="2023" name="Science">
        <title>Genome structures resolve the early diversification of teleost fishes.</title>
        <authorList>
            <person name="Parey E."/>
            <person name="Louis A."/>
            <person name="Montfort J."/>
            <person name="Bouchez O."/>
            <person name="Roques C."/>
            <person name="Iampietro C."/>
            <person name="Lluch J."/>
            <person name="Castinel A."/>
            <person name="Donnadieu C."/>
            <person name="Desvignes T."/>
            <person name="Floi Bucao C."/>
            <person name="Jouanno E."/>
            <person name="Wen M."/>
            <person name="Mejri S."/>
            <person name="Dirks R."/>
            <person name="Jansen H."/>
            <person name="Henkel C."/>
            <person name="Chen W.J."/>
            <person name="Zahm M."/>
            <person name="Cabau C."/>
            <person name="Klopp C."/>
            <person name="Thompson A.W."/>
            <person name="Robinson-Rechavi M."/>
            <person name="Braasch I."/>
            <person name="Lecointre G."/>
            <person name="Bobe J."/>
            <person name="Postlethwait J.H."/>
            <person name="Berthelot C."/>
            <person name="Roest Crollius H."/>
            <person name="Guiguen Y."/>
        </authorList>
    </citation>
    <scope>NUCLEOTIDE SEQUENCE</scope>
    <source>
        <strain evidence="16">NC1722</strain>
    </source>
</reference>
<feature type="domain" description="Sushi" evidence="15">
    <location>
        <begin position="84"/>
        <end position="141"/>
    </location>
</feature>
<evidence type="ECO:0000256" key="12">
    <source>
        <dbReference type="ARBA" id="ARBA00033414"/>
    </source>
</evidence>
<dbReference type="InterPro" id="IPR050350">
    <property type="entry name" value="Compl-Cell_Adhes-Reg"/>
</dbReference>
<organism evidence="16 17">
    <name type="scientific">Aldrovandia affinis</name>
    <dbReference type="NCBI Taxonomy" id="143900"/>
    <lineage>
        <taxon>Eukaryota</taxon>
        <taxon>Metazoa</taxon>
        <taxon>Chordata</taxon>
        <taxon>Craniata</taxon>
        <taxon>Vertebrata</taxon>
        <taxon>Euteleostomi</taxon>
        <taxon>Actinopterygii</taxon>
        <taxon>Neopterygii</taxon>
        <taxon>Teleostei</taxon>
        <taxon>Notacanthiformes</taxon>
        <taxon>Halosauridae</taxon>
        <taxon>Aldrovandia</taxon>
    </lineage>
</organism>
<feature type="domain" description="Sushi" evidence="15">
    <location>
        <begin position="205"/>
        <end position="264"/>
    </location>
</feature>
<sequence length="350" mass="38842">MAQTFLLLLICQLSLYTLVTPMKVCGRPSVQPNVEDEEFMRVYEAGQEVILSCKRGYTPTAGSRKIICGGSGSWSRSTLQCSRKSCPFIGPLLNGEIHIADIVYQSTINYTCNHGYILHGANTSECLHDATWSNPLPFCDPVICGLPEVPKYGTITYSRKFEGKTTLYGDSVTYNCPPPLVVFGNEIGFCTASGKWTETPECRVVTCPPPTGIANGFMPFAVIREHGYKDRVRYGCDINYVLVGTAEAECLKTGNWSSKPVCRAPCTVGIDRGRIFYNGKKIWIKELKPNRILHSELLEVYCQNTEKDCGYPVATQCIDGTLKIPKCFKEPSAFTYNFQSSSLPSEIEMC</sequence>
<evidence type="ECO:0000256" key="14">
    <source>
        <dbReference type="SAM" id="SignalP"/>
    </source>
</evidence>
<evidence type="ECO:0000256" key="13">
    <source>
        <dbReference type="PROSITE-ProRule" id="PRU00302"/>
    </source>
</evidence>